<organism evidence="1">
    <name type="scientific">Siphoviridae sp. ctQtc11</name>
    <dbReference type="NCBI Taxonomy" id="2825497"/>
    <lineage>
        <taxon>Viruses</taxon>
        <taxon>Duplodnaviria</taxon>
        <taxon>Heunggongvirae</taxon>
        <taxon>Uroviricota</taxon>
        <taxon>Caudoviricetes</taxon>
    </lineage>
</organism>
<reference evidence="1" key="1">
    <citation type="journal article" date="2021" name="Proc. Natl. Acad. Sci. U.S.A.">
        <title>A Catalog of Tens of Thousands of Viruses from Human Metagenomes Reveals Hidden Associations with Chronic Diseases.</title>
        <authorList>
            <person name="Tisza M.J."/>
            <person name="Buck C.B."/>
        </authorList>
    </citation>
    <scope>NUCLEOTIDE SEQUENCE</scope>
    <source>
        <strain evidence="1">CtQtc11</strain>
    </source>
</reference>
<dbReference type="EMBL" id="BK015325">
    <property type="protein sequence ID" value="DAE01447.1"/>
    <property type="molecule type" value="Genomic_DNA"/>
</dbReference>
<name>A0A8S5P2Y9_9CAUD</name>
<sequence>MKKLKQEEKEKVVVSISQEIKNIDNDFSLGYIAGYIEKLKEDSKKKPKLKTG</sequence>
<proteinExistence type="predicted"/>
<accession>A0A8S5P2Y9</accession>
<protein>
    <submittedName>
        <fullName evidence="1">Uncharacterized protein</fullName>
    </submittedName>
</protein>
<evidence type="ECO:0000313" key="1">
    <source>
        <dbReference type="EMBL" id="DAE01447.1"/>
    </source>
</evidence>